<gene>
    <name evidence="3" type="ORF">CGC43_06035</name>
</gene>
<dbReference type="PRINTS" id="PR00080">
    <property type="entry name" value="SDRFAMILY"/>
</dbReference>
<dbReference type="FunFam" id="3.40.50.720:FF:000173">
    <property type="entry name" value="3-oxoacyl-[acyl-carrier protein] reductase"/>
    <property type="match status" value="1"/>
</dbReference>
<dbReference type="OrthoDB" id="20590at2"/>
<dbReference type="Proteomes" id="UP000253862">
    <property type="component" value="Chromosome"/>
</dbReference>
<protein>
    <submittedName>
        <fullName evidence="3">NAD(P)-dependent oxidoreductase</fullName>
    </submittedName>
</protein>
<evidence type="ECO:0000256" key="2">
    <source>
        <dbReference type="ARBA" id="ARBA00023002"/>
    </source>
</evidence>
<organism evidence="3 4">
    <name type="scientific">Francisella opportunistica</name>
    <dbReference type="NCBI Taxonomy" id="2016517"/>
    <lineage>
        <taxon>Bacteria</taxon>
        <taxon>Pseudomonadati</taxon>
        <taxon>Pseudomonadota</taxon>
        <taxon>Gammaproteobacteria</taxon>
        <taxon>Thiotrichales</taxon>
        <taxon>Francisellaceae</taxon>
        <taxon>Francisella</taxon>
    </lineage>
</organism>
<evidence type="ECO:0000313" key="4">
    <source>
        <dbReference type="Proteomes" id="UP000253862"/>
    </source>
</evidence>
<dbReference type="Gene3D" id="3.40.50.720">
    <property type="entry name" value="NAD(P)-binding Rossmann-like Domain"/>
    <property type="match status" value="1"/>
</dbReference>
<dbReference type="PANTHER" id="PTHR43639:SF1">
    <property type="entry name" value="SHORT-CHAIN DEHYDROGENASE_REDUCTASE FAMILY PROTEIN"/>
    <property type="match status" value="1"/>
</dbReference>
<dbReference type="SUPFAM" id="SSF51735">
    <property type="entry name" value="NAD(P)-binding Rossmann-fold domains"/>
    <property type="match status" value="1"/>
</dbReference>
<proteinExistence type="inferred from homology"/>
<dbReference type="KEGG" id="foo:CGC45_06030"/>
<dbReference type="InterPro" id="IPR002347">
    <property type="entry name" value="SDR_fam"/>
</dbReference>
<accession>A0A345JS74</accession>
<dbReference type="Pfam" id="PF13561">
    <property type="entry name" value="adh_short_C2"/>
    <property type="match status" value="1"/>
</dbReference>
<dbReference type="EMBL" id="CP022375">
    <property type="protein sequence ID" value="AXH30170.1"/>
    <property type="molecule type" value="Genomic_DNA"/>
</dbReference>
<dbReference type="RefSeq" id="WP_114702099.1">
    <property type="nucleotide sequence ID" value="NZ_CP022375.1"/>
</dbReference>
<dbReference type="CDD" id="cd05233">
    <property type="entry name" value="SDR_c"/>
    <property type="match status" value="1"/>
</dbReference>
<evidence type="ECO:0000313" key="3">
    <source>
        <dbReference type="EMBL" id="AXH30170.1"/>
    </source>
</evidence>
<keyword evidence="4" id="KW-1185">Reference proteome</keyword>
<dbReference type="PRINTS" id="PR00081">
    <property type="entry name" value="GDHRDH"/>
</dbReference>
<reference evidence="3 4" key="1">
    <citation type="submission" date="2017-07" db="EMBL/GenBank/DDBJ databases">
        <title>Complete genome sequences and comparative analysis of the novel pathogen Francisella opportunistica.</title>
        <authorList>
            <person name="Dietrich E.A."/>
            <person name="Kingry L.C."/>
            <person name="Petersen J.M."/>
        </authorList>
    </citation>
    <scope>NUCLEOTIDE SEQUENCE [LARGE SCALE GENOMIC DNA]</scope>
    <source>
        <strain evidence="3 4">14-2155</strain>
    </source>
</reference>
<sequence>MLILQYDNLISSQMSKNILITGANGGIGSAIAIAAAKVGYNIGLHYHTNSENIDKIKKQIAKCPIKISTYHTDIANENDIKKMYHDFITNHGCLYALINNASTIFPSSRLEDISFERLEKIFAVNAIGNILCAKHAIKYLSKNHRGNGGKIINISSAASRLGAANEYIDYACTKGAIDTLTKGLAAELADDGILVNCIRPGFIYTDIHKLSGDPNRIDRLKDKIPLKRGGYLKEVASAVVWLLSEDANYCTGTFIDIAGGK</sequence>
<dbReference type="InterPro" id="IPR020904">
    <property type="entry name" value="Sc_DH/Rdtase_CS"/>
</dbReference>
<keyword evidence="2" id="KW-0560">Oxidoreductase</keyword>
<dbReference type="PROSITE" id="PS00061">
    <property type="entry name" value="ADH_SHORT"/>
    <property type="match status" value="1"/>
</dbReference>
<dbReference type="InterPro" id="IPR036291">
    <property type="entry name" value="NAD(P)-bd_dom_sf"/>
</dbReference>
<dbReference type="PANTHER" id="PTHR43639">
    <property type="entry name" value="OXIDOREDUCTASE, SHORT-CHAIN DEHYDROGENASE/REDUCTASE FAMILY (AFU_ORTHOLOGUE AFUA_5G02870)"/>
    <property type="match status" value="1"/>
</dbReference>
<comment type="similarity">
    <text evidence="1">Belongs to the short-chain dehydrogenases/reductases (SDR) family.</text>
</comment>
<evidence type="ECO:0000256" key="1">
    <source>
        <dbReference type="ARBA" id="ARBA00006484"/>
    </source>
</evidence>
<dbReference type="AlphaFoldDB" id="A0A345JS74"/>
<dbReference type="GO" id="GO:0016491">
    <property type="term" value="F:oxidoreductase activity"/>
    <property type="evidence" value="ECO:0007669"/>
    <property type="project" value="UniProtKB-KW"/>
</dbReference>
<name>A0A345JS74_9GAMM</name>